<keyword evidence="4 7" id="KW-1133">Transmembrane helix</keyword>
<dbReference type="Ensembl" id="ENSSFOT00015037532.2">
    <property type="protein sequence ID" value="ENSSFOP00015037128.1"/>
    <property type="gene ID" value="ENSSFOG00015023626.2"/>
</dbReference>
<dbReference type="GO" id="GO:0005886">
    <property type="term" value="C:plasma membrane"/>
    <property type="evidence" value="ECO:0007669"/>
    <property type="project" value="InterPro"/>
</dbReference>
<proteinExistence type="inferred from homology"/>
<feature type="transmembrane region" description="Helical" evidence="7">
    <location>
        <begin position="54"/>
        <end position="74"/>
    </location>
</feature>
<feature type="transmembrane region" description="Helical" evidence="7">
    <location>
        <begin position="80"/>
        <end position="101"/>
    </location>
</feature>
<feature type="transmembrane region" description="Helical" evidence="7">
    <location>
        <begin position="294"/>
        <end position="314"/>
    </location>
</feature>
<evidence type="ECO:0000256" key="3">
    <source>
        <dbReference type="ARBA" id="ARBA00022692"/>
    </source>
</evidence>
<dbReference type="Gene3D" id="1.10.3430.10">
    <property type="entry name" value="Ammonium transporter AmtB like domains"/>
    <property type="match status" value="1"/>
</dbReference>
<dbReference type="PANTHER" id="PTHR11730">
    <property type="entry name" value="AMMONIUM TRANSPORTER"/>
    <property type="match status" value="1"/>
</dbReference>
<comment type="similarity">
    <text evidence="2">Belongs to the ammonium transporter (TC 2.A.49) family. Rh subfamily.</text>
</comment>
<dbReference type="PRINTS" id="PR00342">
    <property type="entry name" value="RHESUSRHD"/>
</dbReference>
<name>A0A8C9SRH5_SCLFO</name>
<keyword evidence="3 7" id="KW-0812">Transmembrane</keyword>
<gene>
    <name evidence="9" type="primary">RHCE</name>
    <name evidence="9" type="synonym">rhd</name>
</gene>
<evidence type="ECO:0000256" key="2">
    <source>
        <dbReference type="ARBA" id="ARBA00011036"/>
    </source>
</evidence>
<comment type="function">
    <text evidence="6">Functions as an ammonia transporter. May play a role in the elimination of ammonia in the gill.</text>
</comment>
<dbReference type="Proteomes" id="UP000694397">
    <property type="component" value="Chromosome 15"/>
</dbReference>
<dbReference type="InterPro" id="IPR024041">
    <property type="entry name" value="NH4_transpt_AmtB-like_dom"/>
</dbReference>
<dbReference type="PANTHER" id="PTHR11730:SF120">
    <property type="entry name" value="RH BLOOD GROUP, D ANTIGEN"/>
    <property type="match status" value="1"/>
</dbReference>
<evidence type="ECO:0000259" key="8">
    <source>
        <dbReference type="Pfam" id="PF00909"/>
    </source>
</evidence>
<reference evidence="9 10" key="1">
    <citation type="submission" date="2019-04" db="EMBL/GenBank/DDBJ databases">
        <authorList>
            <consortium name="Wellcome Sanger Institute Data Sharing"/>
        </authorList>
    </citation>
    <scope>NUCLEOTIDE SEQUENCE [LARGE SCALE GENOMIC DNA]</scope>
</reference>
<keyword evidence="5 7" id="KW-0472">Membrane</keyword>
<accession>A0A8C9SRH5</accession>
<dbReference type="AlphaFoldDB" id="A0A8C9SRH5"/>
<evidence type="ECO:0000313" key="10">
    <source>
        <dbReference type="Proteomes" id="UP000694397"/>
    </source>
</evidence>
<dbReference type="GO" id="GO:0097272">
    <property type="term" value="P:ammonium homeostasis"/>
    <property type="evidence" value="ECO:0007669"/>
    <property type="project" value="TreeGrafter"/>
</dbReference>
<evidence type="ECO:0000256" key="1">
    <source>
        <dbReference type="ARBA" id="ARBA00004141"/>
    </source>
</evidence>
<feature type="transmembrane region" description="Helical" evidence="7">
    <location>
        <begin position="239"/>
        <end position="260"/>
    </location>
</feature>
<keyword evidence="10" id="KW-1185">Reference proteome</keyword>
<feature type="transmembrane region" description="Helical" evidence="7">
    <location>
        <begin position="326"/>
        <end position="348"/>
    </location>
</feature>
<dbReference type="GO" id="GO:0008519">
    <property type="term" value="F:ammonium channel activity"/>
    <property type="evidence" value="ECO:0007669"/>
    <property type="project" value="InterPro"/>
</dbReference>
<evidence type="ECO:0000256" key="5">
    <source>
        <dbReference type="ARBA" id="ARBA00023136"/>
    </source>
</evidence>
<feature type="transmembrane region" description="Helical" evidence="7">
    <location>
        <begin position="169"/>
        <end position="187"/>
    </location>
</feature>
<sequence>MAPQYAPSLWAALPLLAFLLETLLILLFTFCIQYEQWEVKESSFTDIYAELQDVSVMVFFGFGFLAAFLTRYSFSSLGFNLLVASFAVQWAVLMNGLLFSISNGKISVSMRSLTEAQMFAVSGLISMGAVLGKTNPIHLLLLALLEVTGFVANTWILRTYLKVPAVDSIMMLHIFGAFFGLMTSWALRREGLEPRHSKEKVHRKTGLFSMMGALFLWMFWPSFNSVLIDHTLHAKKLSVIGNTYLSLAASAVSAFVFSALTSPRGKMNVVHIQSSMLAGGVAMGVPMSASCTPWVAVTIGLLAGLLSTLGFRYFKPYLQVNFGCHDTCSILSVHGLPGILGWMAYMLIEVSHSDDLSKSLRFTLYLMCTLITTLGVSLGLGAITGVLLKWRGWRPPQDRKCFDDQAFWEFPHLAVHK</sequence>
<evidence type="ECO:0000256" key="7">
    <source>
        <dbReference type="SAM" id="Phobius"/>
    </source>
</evidence>
<dbReference type="InterPro" id="IPR029020">
    <property type="entry name" value="Ammonium/urea_transptr"/>
</dbReference>
<evidence type="ECO:0000256" key="6">
    <source>
        <dbReference type="ARBA" id="ARBA00025220"/>
    </source>
</evidence>
<feature type="transmembrane region" description="Helical" evidence="7">
    <location>
        <begin position="137"/>
        <end position="157"/>
    </location>
</feature>
<dbReference type="OrthoDB" id="8884035at2759"/>
<comment type="subcellular location">
    <subcellularLocation>
        <location evidence="1">Membrane</location>
        <topology evidence="1">Multi-pass membrane protein</topology>
    </subcellularLocation>
</comment>
<organism evidence="9 10">
    <name type="scientific">Scleropages formosus</name>
    <name type="common">Asian bonytongue</name>
    <name type="synonym">Osteoglossum formosum</name>
    <dbReference type="NCBI Taxonomy" id="113540"/>
    <lineage>
        <taxon>Eukaryota</taxon>
        <taxon>Metazoa</taxon>
        <taxon>Chordata</taxon>
        <taxon>Craniata</taxon>
        <taxon>Vertebrata</taxon>
        <taxon>Euteleostomi</taxon>
        <taxon>Actinopterygii</taxon>
        <taxon>Neopterygii</taxon>
        <taxon>Teleostei</taxon>
        <taxon>Osteoglossocephala</taxon>
        <taxon>Osteoglossomorpha</taxon>
        <taxon>Osteoglossiformes</taxon>
        <taxon>Osteoglossidae</taxon>
        <taxon>Scleropages</taxon>
    </lineage>
</organism>
<protein>
    <submittedName>
        <fullName evidence="9">Rh blood group, D antigen</fullName>
    </submittedName>
</protein>
<feature type="transmembrane region" description="Helical" evidence="7">
    <location>
        <begin position="207"/>
        <end position="227"/>
    </location>
</feature>
<feature type="transmembrane region" description="Helical" evidence="7">
    <location>
        <begin position="12"/>
        <end position="34"/>
    </location>
</feature>
<dbReference type="GeneTree" id="ENSGT00950000182844"/>
<reference evidence="9" key="2">
    <citation type="submission" date="2025-08" db="UniProtKB">
        <authorList>
            <consortium name="Ensembl"/>
        </authorList>
    </citation>
    <scope>IDENTIFICATION</scope>
</reference>
<reference evidence="9" key="3">
    <citation type="submission" date="2025-09" db="UniProtKB">
        <authorList>
            <consortium name="Ensembl"/>
        </authorList>
    </citation>
    <scope>IDENTIFICATION</scope>
</reference>
<evidence type="ECO:0000256" key="4">
    <source>
        <dbReference type="ARBA" id="ARBA00022989"/>
    </source>
</evidence>
<dbReference type="SUPFAM" id="SSF111352">
    <property type="entry name" value="Ammonium transporter"/>
    <property type="match status" value="1"/>
</dbReference>
<dbReference type="InterPro" id="IPR002229">
    <property type="entry name" value="RhesusRHD"/>
</dbReference>
<evidence type="ECO:0000313" key="9">
    <source>
        <dbReference type="Ensembl" id="ENSSFOP00015037128.1"/>
    </source>
</evidence>
<dbReference type="Pfam" id="PF00909">
    <property type="entry name" value="Ammonium_transp"/>
    <property type="match status" value="1"/>
</dbReference>
<feature type="transmembrane region" description="Helical" evidence="7">
    <location>
        <begin position="364"/>
        <end position="390"/>
    </location>
</feature>
<feature type="domain" description="Ammonium transporter AmtB-like" evidence="8">
    <location>
        <begin position="21"/>
        <end position="389"/>
    </location>
</feature>